<feature type="region of interest" description="Disordered" evidence="1">
    <location>
        <begin position="83"/>
        <end position="104"/>
    </location>
</feature>
<protein>
    <recommendedName>
        <fullName evidence="4">Asparagine synthase</fullName>
    </recommendedName>
</protein>
<evidence type="ECO:0008006" key="4">
    <source>
        <dbReference type="Google" id="ProtNLM"/>
    </source>
</evidence>
<sequence>MRVRGRRSDSAADLAIITPAEEPSVERQVEEGVLIVAASLRLSMKNRLIVRALRDGELYDDTWMTGALRGEIDDLIAEKTSDADRLENTRARAQSRRGRPGDPADYRRMDVHALAMREQITRVLTMRMAELADDRTFTDAIIAAAREAALDEMLGSRLKPSFDPADDPTYARERRLRINALKEDIWTAYVDRDWSTRTSFFVP</sequence>
<evidence type="ECO:0000313" key="2">
    <source>
        <dbReference type="EMBL" id="PVZ93806.1"/>
    </source>
</evidence>
<gene>
    <name evidence="2" type="ORF">DDQ50_08435</name>
</gene>
<dbReference type="RefSeq" id="WP_116756320.1">
    <property type="nucleotide sequence ID" value="NZ_JBHUEX010000001.1"/>
</dbReference>
<comment type="caution">
    <text evidence="2">The sequence shown here is derived from an EMBL/GenBank/DDBJ whole genome shotgun (WGS) entry which is preliminary data.</text>
</comment>
<name>A0A2V1HMG9_9MICO</name>
<dbReference type="OrthoDB" id="5118185at2"/>
<accession>A0A2V1HMG9</accession>
<keyword evidence="3" id="KW-1185">Reference proteome</keyword>
<reference evidence="2 3" key="1">
    <citation type="submission" date="2018-05" db="EMBL/GenBank/DDBJ databases">
        <title>Amnibacterium sp. M8JJ-5, whole genome shotgun sequence.</title>
        <authorList>
            <person name="Tuo L."/>
        </authorList>
    </citation>
    <scope>NUCLEOTIDE SEQUENCE [LARGE SCALE GENOMIC DNA]</scope>
    <source>
        <strain evidence="2 3">M8JJ-5</strain>
    </source>
</reference>
<dbReference type="Proteomes" id="UP000244893">
    <property type="component" value="Unassembled WGS sequence"/>
</dbReference>
<evidence type="ECO:0000256" key="1">
    <source>
        <dbReference type="SAM" id="MobiDB-lite"/>
    </source>
</evidence>
<organism evidence="2 3">
    <name type="scientific">Amnibacterium flavum</name>
    <dbReference type="NCBI Taxonomy" id="2173173"/>
    <lineage>
        <taxon>Bacteria</taxon>
        <taxon>Bacillati</taxon>
        <taxon>Actinomycetota</taxon>
        <taxon>Actinomycetes</taxon>
        <taxon>Micrococcales</taxon>
        <taxon>Microbacteriaceae</taxon>
        <taxon>Amnibacterium</taxon>
    </lineage>
</organism>
<proteinExistence type="predicted"/>
<dbReference type="EMBL" id="QEOP01000002">
    <property type="protein sequence ID" value="PVZ93806.1"/>
    <property type="molecule type" value="Genomic_DNA"/>
</dbReference>
<dbReference type="AlphaFoldDB" id="A0A2V1HMG9"/>
<evidence type="ECO:0000313" key="3">
    <source>
        <dbReference type="Proteomes" id="UP000244893"/>
    </source>
</evidence>